<organism evidence="5 6">
    <name type="scientific">Phialocephala subalpina</name>
    <dbReference type="NCBI Taxonomy" id="576137"/>
    <lineage>
        <taxon>Eukaryota</taxon>
        <taxon>Fungi</taxon>
        <taxon>Dikarya</taxon>
        <taxon>Ascomycota</taxon>
        <taxon>Pezizomycotina</taxon>
        <taxon>Leotiomycetes</taxon>
        <taxon>Helotiales</taxon>
        <taxon>Mollisiaceae</taxon>
        <taxon>Phialocephala</taxon>
        <taxon>Phialocephala fortinii species complex</taxon>
    </lineage>
</organism>
<keyword evidence="6" id="KW-1185">Reference proteome</keyword>
<dbReference type="Gene3D" id="3.20.20.520">
    <property type="entry name" value="Glycosyl hydrolase family 115"/>
    <property type="match status" value="1"/>
</dbReference>
<dbReference type="Pfam" id="PF17829">
    <property type="entry name" value="GH115_C"/>
    <property type="match status" value="1"/>
</dbReference>
<dbReference type="Pfam" id="PF15979">
    <property type="entry name" value="Glyco_hydro_115"/>
    <property type="match status" value="1"/>
</dbReference>
<keyword evidence="1" id="KW-0378">Hydrolase</keyword>
<dbReference type="PANTHER" id="PTHR37842:SF2">
    <property type="entry name" value="GYLCOSYL HYDROLASE 115 C-TERMINAL DOMAIN-CONTAINING PROTEIN"/>
    <property type="match status" value="1"/>
</dbReference>
<feature type="domain" description="Gylcosyl hydrolase 115 C-terminal" evidence="4">
    <location>
        <begin position="900"/>
        <end position="1080"/>
    </location>
</feature>
<dbReference type="InterPro" id="IPR031924">
    <property type="entry name" value="GH115"/>
</dbReference>
<dbReference type="Gene3D" id="3.30.379.10">
    <property type="entry name" value="Chitobiase/beta-hexosaminidase domain 2-like"/>
    <property type="match status" value="1"/>
</dbReference>
<evidence type="ECO:0000313" key="5">
    <source>
        <dbReference type="EMBL" id="CZR55652.1"/>
    </source>
</evidence>
<accession>A0A1L7WSA3</accession>
<feature type="signal peptide" evidence="3">
    <location>
        <begin position="1"/>
        <end position="19"/>
    </location>
</feature>
<evidence type="ECO:0000256" key="3">
    <source>
        <dbReference type="SAM" id="SignalP"/>
    </source>
</evidence>
<feature type="compositionally biased region" description="Basic and acidic residues" evidence="2">
    <location>
        <begin position="115"/>
        <end position="124"/>
    </location>
</feature>
<dbReference type="PANTHER" id="PTHR37842">
    <property type="match status" value="1"/>
</dbReference>
<proteinExistence type="predicted"/>
<dbReference type="STRING" id="576137.A0A1L7WSA3"/>
<dbReference type="InterPro" id="IPR029018">
    <property type="entry name" value="Hex-like_dom2"/>
</dbReference>
<dbReference type="Proteomes" id="UP000184330">
    <property type="component" value="Unassembled WGS sequence"/>
</dbReference>
<dbReference type="EMBL" id="FJOG01000006">
    <property type="protein sequence ID" value="CZR55652.1"/>
    <property type="molecule type" value="Genomic_DNA"/>
</dbReference>
<gene>
    <name evidence="5" type="ORF">PAC_05540</name>
</gene>
<evidence type="ECO:0000256" key="1">
    <source>
        <dbReference type="ARBA" id="ARBA00022801"/>
    </source>
</evidence>
<dbReference type="InterPro" id="IPR041437">
    <property type="entry name" value="GH115_C"/>
</dbReference>
<reference evidence="5 6" key="1">
    <citation type="submission" date="2016-03" db="EMBL/GenBank/DDBJ databases">
        <authorList>
            <person name="Ploux O."/>
        </authorList>
    </citation>
    <scope>NUCLEOTIDE SEQUENCE [LARGE SCALE GENOMIC DNA]</scope>
    <source>
        <strain evidence="5 6">UAMH 11012</strain>
    </source>
</reference>
<dbReference type="Gene3D" id="1.20.58.2150">
    <property type="match status" value="1"/>
</dbReference>
<dbReference type="GO" id="GO:0016787">
    <property type="term" value="F:hydrolase activity"/>
    <property type="evidence" value="ECO:0007669"/>
    <property type="project" value="UniProtKB-KW"/>
</dbReference>
<dbReference type="Gene3D" id="2.60.120.1620">
    <property type="match status" value="1"/>
</dbReference>
<protein>
    <recommendedName>
        <fullName evidence="4">Gylcosyl hydrolase 115 C-terminal domain-containing protein</fullName>
    </recommendedName>
</protein>
<evidence type="ECO:0000259" key="4">
    <source>
        <dbReference type="Pfam" id="PF17829"/>
    </source>
</evidence>
<feature type="region of interest" description="Disordered" evidence="2">
    <location>
        <begin position="78"/>
        <end position="125"/>
    </location>
</feature>
<evidence type="ECO:0000313" key="6">
    <source>
        <dbReference type="Proteomes" id="UP000184330"/>
    </source>
</evidence>
<name>A0A1L7WSA3_9HELO</name>
<evidence type="ECO:0000256" key="2">
    <source>
        <dbReference type="SAM" id="MobiDB-lite"/>
    </source>
</evidence>
<sequence>MRTLSVFVAVAAFCESVRALGQNATVTTTSAPGLLLLAGQGQAGQILLSANDWFGALRAAEDLAGDFGKVTGKNLTLGNWQTSPTKRDLNPRGSTWSSPPEADGSYPGGSWAEGKGPKSSDHNVTKSQGSAATAYYVFNPVTNNINYTVGPAQNFTGPTLQAQSESKAIKTVIIAGTIGKSDIINSIISSGKLNASAITGKWESFISQVIDSPIPGVDKAMVIAGSDMRGTIFGLYDVSEQIGISPWYWWADVPPKTSDAVYANGVTKVQKSPSVKYRGIFINDEQPALTNWINSNYAPGKYGAGYNHYFYPHVFELLLRLRANYFWPAMWGSMFNVDDSANQPLADAYGIVMGTSHTEPMMRATNEWNTFGTQYGGNGQWAFNSNNASIIPFFRYGAQRAQPYAASSLFTMAMRGSGDTSIGLSDEQAIIVLENAIKAQRSILTEVFNGTSVSDIPQMWCLYKEVQGYYENGGLTVPDDVTLLWTDDNWGNIRRLPVGNETARSGGAGVYYHVDYVGDPRDYKWINTIQLSKTVEQMQLASARQANQIWILNVGDLKPLEIPINHFLDLAYDTAAWGYGSVPTWLNLWATREFDADHASAIVSILDRYGMYAARRKYELLDPSFYSVINYNEADALLAQWKQLASDAQDVYDDLDEEYQAAFYEMILQPVLGGQVIQQIYIGAAKNALYVQQKRSSANGVAMDVLDWFKEDHVLTQRYHDLLDGKWNHILDQTHLGYQNYWQQPMRNTAPPLAFVQNLETSLAGNIGIGVEASNATVSGDDFYHANSGNSLTLPPMDPYGPKTRWIDVFSRGLAGCQWTLSSGAPYVLVSPSTGFTGGDNGTDTRAYVSIDWSKAPAAPNTTMVTINITSSCGSAWGNYPHPTVVVPVSNLAVPANFSGFVESDKHISIEAEHTSRNTAVNGVSYMTLPSYGRTLSGVTLTPVTAPSQPAGTGPILEYDIYTFSNVSNANITLLLSPSLNQQGSAHPLKYGIAIDAETPQIIQPIGNWTGGNMPAGWGGAVSDAVWGLTASGNTTTTKHNLTKKGLHTLKIWAVEPGLVVQKIIIDLGGVRYSYLGPPESFRVGVDEVGKYDGTNFAGVEVSDVI</sequence>
<dbReference type="InterPro" id="IPR042301">
    <property type="entry name" value="GH115_sf"/>
</dbReference>
<dbReference type="AlphaFoldDB" id="A0A1L7WSA3"/>
<dbReference type="OrthoDB" id="4849794at2759"/>
<feature type="chain" id="PRO_5013154504" description="Gylcosyl hydrolase 115 C-terminal domain-containing protein" evidence="3">
    <location>
        <begin position="20"/>
        <end position="1106"/>
    </location>
</feature>
<keyword evidence="3" id="KW-0732">Signal</keyword>